<proteinExistence type="predicted"/>
<dbReference type="InterPro" id="IPR000182">
    <property type="entry name" value="GNAT_dom"/>
</dbReference>
<dbReference type="InterPro" id="IPR003594">
    <property type="entry name" value="HATPase_dom"/>
</dbReference>
<dbReference type="CDD" id="cd16936">
    <property type="entry name" value="HATPase_RsbW-like"/>
    <property type="match status" value="1"/>
</dbReference>
<dbReference type="SUPFAM" id="SSF55729">
    <property type="entry name" value="Acyl-CoA N-acyltransferases (Nat)"/>
    <property type="match status" value="1"/>
</dbReference>
<dbReference type="Pfam" id="PF00583">
    <property type="entry name" value="Acetyltransf_1"/>
    <property type="match status" value="1"/>
</dbReference>
<sequence length="488" mass="54547">METRCEFSKLTIPNDRLYVKVAATYVDEIAKKLGFEEKDRADIRSALTQAIEDTIEHAFESYERTTFDISCERVALGLKVVIRDMGMPFDPHQSSTRNLGNSPGENLMDEVSFANLGRDGKETTLIKYIRNREIKDYLEACSLEPYEQAAVTRTSVSRPIHFTVRHMKPDEAIDVSRAVYRAYGYSYAIPHVYFPERIAELNASGQMYSAVAVTANGDLAGHCALFEWNATDRTAELGLAVVKPEYRAQGIFNALTDHLIVKARSEGLMGVFGQAVTNHTYSQQVGHRCGMRDCAIALAVVPETESFRGITERLSQRDSLVVHFKYLHKPERLTVFPPSHHKEIIGKLYNNLEIEPEILVDPQTPVALGQSVIKTRAGGPMGFARIEVKHLGEDVVSQVRSALKDLCLKRFEVIHLLLDLCDPATSAYVERFEALGFFFAGILPGGCAGDGLILQYLNNVPLDYGKIKVESQIGRELLAYIKKLDPNL</sequence>
<dbReference type="AlphaFoldDB" id="A0A9D6V685"/>
<dbReference type="InterPro" id="IPR016181">
    <property type="entry name" value="Acyl_CoA_acyltransferase"/>
</dbReference>
<protein>
    <submittedName>
        <fullName evidence="2">GNAT family N-acetyltransferase</fullName>
    </submittedName>
</protein>
<evidence type="ECO:0000259" key="1">
    <source>
        <dbReference type="PROSITE" id="PS51186"/>
    </source>
</evidence>
<dbReference type="InterPro" id="IPR036890">
    <property type="entry name" value="HATPase_C_sf"/>
</dbReference>
<dbReference type="PROSITE" id="PS51186">
    <property type="entry name" value="GNAT"/>
    <property type="match status" value="1"/>
</dbReference>
<feature type="domain" description="N-acetyltransferase" evidence="1">
    <location>
        <begin position="162"/>
        <end position="317"/>
    </location>
</feature>
<dbReference type="Pfam" id="PF13581">
    <property type="entry name" value="HATPase_c_2"/>
    <property type="match status" value="1"/>
</dbReference>
<dbReference type="Gene3D" id="3.40.630.30">
    <property type="match status" value="1"/>
</dbReference>
<evidence type="ECO:0000313" key="3">
    <source>
        <dbReference type="Proteomes" id="UP000807825"/>
    </source>
</evidence>
<dbReference type="Proteomes" id="UP000807825">
    <property type="component" value="Unassembled WGS sequence"/>
</dbReference>
<dbReference type="CDD" id="cd04301">
    <property type="entry name" value="NAT_SF"/>
    <property type="match status" value="1"/>
</dbReference>
<gene>
    <name evidence="2" type="ORF">HY912_22495</name>
</gene>
<organism evidence="2 3">
    <name type="scientific">Desulfomonile tiedjei</name>
    <dbReference type="NCBI Taxonomy" id="2358"/>
    <lineage>
        <taxon>Bacteria</taxon>
        <taxon>Pseudomonadati</taxon>
        <taxon>Thermodesulfobacteriota</taxon>
        <taxon>Desulfomonilia</taxon>
        <taxon>Desulfomonilales</taxon>
        <taxon>Desulfomonilaceae</taxon>
        <taxon>Desulfomonile</taxon>
    </lineage>
</organism>
<dbReference type="EMBL" id="JACRDE010000586">
    <property type="protein sequence ID" value="MBI5252274.1"/>
    <property type="molecule type" value="Genomic_DNA"/>
</dbReference>
<evidence type="ECO:0000313" key="2">
    <source>
        <dbReference type="EMBL" id="MBI5252274.1"/>
    </source>
</evidence>
<comment type="caution">
    <text evidence="2">The sequence shown here is derived from an EMBL/GenBank/DDBJ whole genome shotgun (WGS) entry which is preliminary data.</text>
</comment>
<name>A0A9D6V685_9BACT</name>
<reference evidence="2" key="1">
    <citation type="submission" date="2020-07" db="EMBL/GenBank/DDBJ databases">
        <title>Huge and variable diversity of episymbiotic CPR bacteria and DPANN archaea in groundwater ecosystems.</title>
        <authorList>
            <person name="He C.Y."/>
            <person name="Keren R."/>
            <person name="Whittaker M."/>
            <person name="Farag I.F."/>
            <person name="Doudna J."/>
            <person name="Cate J.H.D."/>
            <person name="Banfield J.F."/>
        </authorList>
    </citation>
    <scope>NUCLEOTIDE SEQUENCE</scope>
    <source>
        <strain evidence="2">NC_groundwater_1664_Pr3_B-0.1um_52_9</strain>
    </source>
</reference>
<dbReference type="GO" id="GO:0016747">
    <property type="term" value="F:acyltransferase activity, transferring groups other than amino-acyl groups"/>
    <property type="evidence" value="ECO:0007669"/>
    <property type="project" value="InterPro"/>
</dbReference>
<dbReference type="Gene3D" id="3.30.565.10">
    <property type="entry name" value="Histidine kinase-like ATPase, C-terminal domain"/>
    <property type="match status" value="1"/>
</dbReference>
<accession>A0A9D6V685</accession>